<reference evidence="2 3" key="1">
    <citation type="submission" date="2009-11" db="EMBL/GenBank/DDBJ databases">
        <title>Annotation of Allomyces macrogynus ATCC 38327.</title>
        <authorList>
            <consortium name="The Broad Institute Genome Sequencing Platform"/>
            <person name="Russ C."/>
            <person name="Cuomo C."/>
            <person name="Burger G."/>
            <person name="Gray M.W."/>
            <person name="Holland P.W.H."/>
            <person name="King N."/>
            <person name="Lang F.B.F."/>
            <person name="Roger A.J."/>
            <person name="Ruiz-Trillo I."/>
            <person name="Young S.K."/>
            <person name="Zeng Q."/>
            <person name="Gargeya S."/>
            <person name="Fitzgerald M."/>
            <person name="Haas B."/>
            <person name="Abouelleil A."/>
            <person name="Alvarado L."/>
            <person name="Arachchi H.M."/>
            <person name="Berlin A."/>
            <person name="Chapman S.B."/>
            <person name="Gearin G."/>
            <person name="Goldberg J."/>
            <person name="Griggs A."/>
            <person name="Gujja S."/>
            <person name="Hansen M."/>
            <person name="Heiman D."/>
            <person name="Howarth C."/>
            <person name="Larimer J."/>
            <person name="Lui A."/>
            <person name="MacDonald P.J.P."/>
            <person name="McCowen C."/>
            <person name="Montmayeur A."/>
            <person name="Murphy C."/>
            <person name="Neiman D."/>
            <person name="Pearson M."/>
            <person name="Priest M."/>
            <person name="Roberts A."/>
            <person name="Saif S."/>
            <person name="Shea T."/>
            <person name="Sisk P."/>
            <person name="Stolte C."/>
            <person name="Sykes S."/>
            <person name="Wortman J."/>
            <person name="Nusbaum C."/>
            <person name="Birren B."/>
        </authorList>
    </citation>
    <scope>NUCLEOTIDE SEQUENCE [LARGE SCALE GENOMIC DNA]</scope>
    <source>
        <strain evidence="2 3">ATCC 38327</strain>
    </source>
</reference>
<evidence type="ECO:0000313" key="2">
    <source>
        <dbReference type="EMBL" id="KNE70354.1"/>
    </source>
</evidence>
<name>A0A0L0T6Z1_ALLM3</name>
<feature type="region of interest" description="Disordered" evidence="1">
    <location>
        <begin position="1"/>
        <end position="20"/>
    </location>
</feature>
<proteinExistence type="predicted"/>
<dbReference type="EMBL" id="GG745365">
    <property type="protein sequence ID" value="KNE70354.1"/>
    <property type="molecule type" value="Genomic_DNA"/>
</dbReference>
<gene>
    <name evidence="2" type="ORF">AMAG_14494</name>
</gene>
<evidence type="ECO:0000256" key="1">
    <source>
        <dbReference type="SAM" id="MobiDB-lite"/>
    </source>
</evidence>
<dbReference type="Proteomes" id="UP000054350">
    <property type="component" value="Unassembled WGS sequence"/>
</dbReference>
<protein>
    <submittedName>
        <fullName evidence="2">Uncharacterized protein</fullName>
    </submittedName>
</protein>
<sequence>MMRRPTKHAPHRGAAKTKLKGQPPAAAVIMPVIKPVIKPVIQHTKRLGALLQDLVRDALAVKSTRQAARPLWSPILATSTTSTRRTRYLPGIAPYYGAAQVLRITEGVLSISGPGNFCHAPTVLVKYGAVPADAACDGAKTPDHTVAGDEDGKLLPTIIYGSTAAPIDVVFKSCAILPLRTGD</sequence>
<dbReference type="VEuPathDB" id="FungiDB:AMAG_14494"/>
<dbReference type="AlphaFoldDB" id="A0A0L0T6Z1"/>
<organism evidence="2 3">
    <name type="scientific">Allomyces macrogynus (strain ATCC 38327)</name>
    <name type="common">Allomyces javanicus var. macrogynus</name>
    <dbReference type="NCBI Taxonomy" id="578462"/>
    <lineage>
        <taxon>Eukaryota</taxon>
        <taxon>Fungi</taxon>
        <taxon>Fungi incertae sedis</taxon>
        <taxon>Blastocladiomycota</taxon>
        <taxon>Blastocladiomycetes</taxon>
        <taxon>Blastocladiales</taxon>
        <taxon>Blastocladiaceae</taxon>
        <taxon>Allomyces</taxon>
    </lineage>
</organism>
<reference evidence="3" key="2">
    <citation type="submission" date="2009-11" db="EMBL/GenBank/DDBJ databases">
        <title>The Genome Sequence of Allomyces macrogynus strain ATCC 38327.</title>
        <authorList>
            <consortium name="The Broad Institute Genome Sequencing Platform"/>
            <person name="Russ C."/>
            <person name="Cuomo C."/>
            <person name="Shea T."/>
            <person name="Young S.K."/>
            <person name="Zeng Q."/>
            <person name="Koehrsen M."/>
            <person name="Haas B."/>
            <person name="Borodovsky M."/>
            <person name="Guigo R."/>
            <person name="Alvarado L."/>
            <person name="Berlin A."/>
            <person name="Borenstein D."/>
            <person name="Chen Z."/>
            <person name="Engels R."/>
            <person name="Freedman E."/>
            <person name="Gellesch M."/>
            <person name="Goldberg J."/>
            <person name="Griggs A."/>
            <person name="Gujja S."/>
            <person name="Heiman D."/>
            <person name="Hepburn T."/>
            <person name="Howarth C."/>
            <person name="Jen D."/>
            <person name="Larson L."/>
            <person name="Lewis B."/>
            <person name="Mehta T."/>
            <person name="Park D."/>
            <person name="Pearson M."/>
            <person name="Roberts A."/>
            <person name="Saif S."/>
            <person name="Shenoy N."/>
            <person name="Sisk P."/>
            <person name="Stolte C."/>
            <person name="Sykes S."/>
            <person name="Walk T."/>
            <person name="White J."/>
            <person name="Yandava C."/>
            <person name="Burger G."/>
            <person name="Gray M.W."/>
            <person name="Holland P.W.H."/>
            <person name="King N."/>
            <person name="Lang F.B.F."/>
            <person name="Roger A.J."/>
            <person name="Ruiz-Trillo I."/>
            <person name="Lander E."/>
            <person name="Nusbaum C."/>
        </authorList>
    </citation>
    <scope>NUCLEOTIDE SEQUENCE [LARGE SCALE GENOMIC DNA]</scope>
    <source>
        <strain evidence="3">ATCC 38327</strain>
    </source>
</reference>
<feature type="compositionally biased region" description="Basic residues" evidence="1">
    <location>
        <begin position="1"/>
        <end position="19"/>
    </location>
</feature>
<accession>A0A0L0T6Z1</accession>
<evidence type="ECO:0000313" key="3">
    <source>
        <dbReference type="Proteomes" id="UP000054350"/>
    </source>
</evidence>
<keyword evidence="3" id="KW-1185">Reference proteome</keyword>